<dbReference type="PROSITE" id="PS50297">
    <property type="entry name" value="ANK_REP_REGION"/>
    <property type="match status" value="2"/>
</dbReference>
<evidence type="ECO:0000313" key="4">
    <source>
        <dbReference type="EMBL" id="GLB29818.1"/>
    </source>
</evidence>
<evidence type="ECO:0000256" key="2">
    <source>
        <dbReference type="ARBA" id="ARBA00023043"/>
    </source>
</evidence>
<keyword evidence="5" id="KW-1185">Reference proteome</keyword>
<accession>A0ABQ5M4D3</accession>
<proteinExistence type="predicted"/>
<dbReference type="Pfam" id="PF12796">
    <property type="entry name" value="Ank_2"/>
    <property type="match status" value="1"/>
</dbReference>
<gene>
    <name evidence="4" type="ORF">LAD12857_17410</name>
</gene>
<evidence type="ECO:0000256" key="1">
    <source>
        <dbReference type="ARBA" id="ARBA00022737"/>
    </source>
</evidence>
<evidence type="ECO:0008006" key="6">
    <source>
        <dbReference type="Google" id="ProtNLM"/>
    </source>
</evidence>
<dbReference type="PANTHER" id="PTHR24134">
    <property type="entry name" value="ANKYRIN REPEAT-CONTAINING PROTEIN DDB_G0279043"/>
    <property type="match status" value="1"/>
</dbReference>
<protein>
    <recommendedName>
        <fullName evidence="6">Ankyrin repeat domain-containing protein</fullName>
    </recommendedName>
</protein>
<sequence length="127" mass="14456">MDNFGRDDLFYMIGHQVSFEKVKLLLDAIENVDKSDAGGLSYLHVAAINDRVDIVELLLQRGANPNYIDSKGRTPLSYVIGRKLPNRIKIVQLLLEYGADLDFKTGERTIRETIAMFQDPELMKIIE</sequence>
<keyword evidence="2 3" id="KW-0040">ANK repeat</keyword>
<name>A0ABQ5M4D3_9FIRM</name>
<organism evidence="4 5">
    <name type="scientific">Lacrimispora amygdalina</name>
    <dbReference type="NCBI Taxonomy" id="253257"/>
    <lineage>
        <taxon>Bacteria</taxon>
        <taxon>Bacillati</taxon>
        <taxon>Bacillota</taxon>
        <taxon>Clostridia</taxon>
        <taxon>Lachnospirales</taxon>
        <taxon>Lachnospiraceae</taxon>
        <taxon>Lacrimispora</taxon>
    </lineage>
</organism>
<evidence type="ECO:0000313" key="5">
    <source>
        <dbReference type="Proteomes" id="UP001419084"/>
    </source>
</evidence>
<reference evidence="4 5" key="1">
    <citation type="journal article" date="2024" name="Int. J. Syst. Evol. Microbiol.">
        <title>Lacrimispora brassicae sp. nov. isolated from fermented cabbage, and proposal of Clostridium indicum Gundawar et al. 2019 and Clostridium methoxybenzovorans Mechichi et al. 1999 as heterotypic synonyms of Lacrimispora amygdalina (Parshina et al. 2003) Haas and Blanchard 2020 and Lacrimispora indolis (McClung and McCoy 1957) Haas and Blanchard 2020, respectively.</title>
        <authorList>
            <person name="Kobayashi H."/>
            <person name="Tanizawa Y."/>
            <person name="Sakamoto M."/>
            <person name="Ohkuma M."/>
            <person name="Tohno M."/>
        </authorList>
    </citation>
    <scope>NUCLEOTIDE SEQUENCE [LARGE SCALE GENOMIC DNA]</scope>
    <source>
        <strain evidence="4 5">DSM 12857</strain>
    </source>
</reference>
<dbReference type="SMART" id="SM00248">
    <property type="entry name" value="ANK"/>
    <property type="match status" value="3"/>
</dbReference>
<dbReference type="EMBL" id="BRPJ01000031">
    <property type="protein sequence ID" value="GLB29818.1"/>
    <property type="molecule type" value="Genomic_DNA"/>
</dbReference>
<evidence type="ECO:0000256" key="3">
    <source>
        <dbReference type="PROSITE-ProRule" id="PRU00023"/>
    </source>
</evidence>
<dbReference type="SUPFAM" id="SSF48403">
    <property type="entry name" value="Ankyrin repeat"/>
    <property type="match status" value="1"/>
</dbReference>
<feature type="repeat" description="ANK" evidence="3">
    <location>
        <begin position="71"/>
        <end position="106"/>
    </location>
</feature>
<comment type="caution">
    <text evidence="4">The sequence shown here is derived from an EMBL/GenBank/DDBJ whole genome shotgun (WGS) entry which is preliminary data.</text>
</comment>
<feature type="repeat" description="ANK" evidence="3">
    <location>
        <begin position="38"/>
        <end position="70"/>
    </location>
</feature>
<dbReference type="PROSITE" id="PS50088">
    <property type="entry name" value="ANK_REPEAT"/>
    <property type="match status" value="2"/>
</dbReference>
<dbReference type="PANTHER" id="PTHR24134:SF9">
    <property type="entry name" value="ANKYRIN REPEAT AND SOCS BOX PROTEIN 8"/>
    <property type="match status" value="1"/>
</dbReference>
<dbReference type="RefSeq" id="WP_346065074.1">
    <property type="nucleotide sequence ID" value="NZ_BRPJ01000031.1"/>
</dbReference>
<dbReference type="Proteomes" id="UP001419084">
    <property type="component" value="Unassembled WGS sequence"/>
</dbReference>
<dbReference type="InterPro" id="IPR036770">
    <property type="entry name" value="Ankyrin_rpt-contain_sf"/>
</dbReference>
<keyword evidence="1" id="KW-0677">Repeat</keyword>
<dbReference type="Gene3D" id="1.25.40.20">
    <property type="entry name" value="Ankyrin repeat-containing domain"/>
    <property type="match status" value="1"/>
</dbReference>
<dbReference type="PRINTS" id="PR01415">
    <property type="entry name" value="ANKYRIN"/>
</dbReference>
<dbReference type="InterPro" id="IPR002110">
    <property type="entry name" value="Ankyrin_rpt"/>
</dbReference>